<sequence length="384" mass="42582">MVSYMYDLPARVGHSEALDAAIASVATVLRWRNTSNMYTQDFASDAWLKYGRALQMLQRAVENAEQSLTPEVLCATELLCIFEALSGNELQAYIQHAAGAAKLIQHRGVSRFSSEFEKSLLAARLPIFIIESHYRGDALFLAQEQWLEVLQDCVLSSPKTPDRSEVAISLYSVVAYLSGQFADVKTFMQNGADDEEHRRAQLRRVGKSRNRLLHWYQRWEDYLFWPTAAGNPVNGSLIGEQGREGKQLELICVHEAFLLSCSRLCIALDANNEHAVEQKSLTMARAMTGGQDFKKNDPVRAIAHGLCASPIHVPIITSCVGVASVVLSTTEEWAAAMRQRKAAVGDEKKRCFEPSVVLSFLQAIGFDEQVIGNATGADKLQGQE</sequence>
<organism evidence="1 2">
    <name type="scientific">Lecanicillium saksenae</name>
    <dbReference type="NCBI Taxonomy" id="468837"/>
    <lineage>
        <taxon>Eukaryota</taxon>
        <taxon>Fungi</taxon>
        <taxon>Dikarya</taxon>
        <taxon>Ascomycota</taxon>
        <taxon>Pezizomycotina</taxon>
        <taxon>Sordariomycetes</taxon>
        <taxon>Hypocreomycetidae</taxon>
        <taxon>Hypocreales</taxon>
        <taxon>Cordycipitaceae</taxon>
        <taxon>Lecanicillium</taxon>
    </lineage>
</organism>
<comment type="caution">
    <text evidence="1">The sequence shown here is derived from an EMBL/GenBank/DDBJ whole genome shotgun (WGS) entry which is preliminary data.</text>
</comment>
<keyword evidence="2" id="KW-1185">Reference proteome</keyword>
<evidence type="ECO:0000313" key="1">
    <source>
        <dbReference type="EMBL" id="KAJ3474980.1"/>
    </source>
</evidence>
<reference evidence="1" key="1">
    <citation type="submission" date="2022-07" db="EMBL/GenBank/DDBJ databases">
        <title>Genome Sequence of Lecanicillium saksenae.</title>
        <authorList>
            <person name="Buettner E."/>
        </authorList>
    </citation>
    <scope>NUCLEOTIDE SEQUENCE</scope>
    <source>
        <strain evidence="1">VT-O1</strain>
    </source>
</reference>
<dbReference type="EMBL" id="JANAKD010002058">
    <property type="protein sequence ID" value="KAJ3474980.1"/>
    <property type="molecule type" value="Genomic_DNA"/>
</dbReference>
<gene>
    <name evidence="1" type="ORF">NLG97_g9624</name>
</gene>
<name>A0ACC1QJF6_9HYPO</name>
<accession>A0ACC1QJF6</accession>
<protein>
    <submittedName>
        <fullName evidence="1">Uncharacterized protein</fullName>
    </submittedName>
</protein>
<proteinExistence type="predicted"/>
<dbReference type="Proteomes" id="UP001148737">
    <property type="component" value="Unassembled WGS sequence"/>
</dbReference>
<evidence type="ECO:0000313" key="2">
    <source>
        <dbReference type="Proteomes" id="UP001148737"/>
    </source>
</evidence>